<organism evidence="2 3">
    <name type="scientific">Cichlidogyrus casuarinus</name>
    <dbReference type="NCBI Taxonomy" id="1844966"/>
    <lineage>
        <taxon>Eukaryota</taxon>
        <taxon>Metazoa</taxon>
        <taxon>Spiralia</taxon>
        <taxon>Lophotrochozoa</taxon>
        <taxon>Platyhelminthes</taxon>
        <taxon>Monogenea</taxon>
        <taxon>Monopisthocotylea</taxon>
        <taxon>Dactylogyridea</taxon>
        <taxon>Ancyrocephalidae</taxon>
        <taxon>Cichlidogyrus</taxon>
    </lineage>
</organism>
<comment type="similarity">
    <text evidence="1">Belongs to the insulin family.</text>
</comment>
<dbReference type="InterPro" id="IPR036438">
    <property type="entry name" value="Insulin-like_sf"/>
</dbReference>
<dbReference type="SUPFAM" id="SSF56994">
    <property type="entry name" value="Insulin-like"/>
    <property type="match status" value="1"/>
</dbReference>
<evidence type="ECO:0008006" key="4">
    <source>
        <dbReference type="Google" id="ProtNLM"/>
    </source>
</evidence>
<comment type="caution">
    <text evidence="2">The sequence shown here is derived from an EMBL/GenBank/DDBJ whole genome shotgun (WGS) entry which is preliminary data.</text>
</comment>
<accession>A0ABD2PTQ5</accession>
<evidence type="ECO:0000313" key="2">
    <source>
        <dbReference type="EMBL" id="KAL3310838.1"/>
    </source>
</evidence>
<proteinExistence type="inferred from homology"/>
<reference evidence="2 3" key="1">
    <citation type="submission" date="2024-11" db="EMBL/GenBank/DDBJ databases">
        <title>Adaptive evolution of stress response genes in parasites aligns with host niche diversity.</title>
        <authorList>
            <person name="Hahn C."/>
            <person name="Resl P."/>
        </authorList>
    </citation>
    <scope>NUCLEOTIDE SEQUENCE [LARGE SCALE GENOMIC DNA]</scope>
    <source>
        <strain evidence="2">EGGRZ-B1_66</strain>
        <tissue evidence="2">Body</tissue>
    </source>
</reference>
<protein>
    <recommendedName>
        <fullName evidence="4">Insulin-like domain-containing protein</fullName>
    </recommendedName>
</protein>
<dbReference type="InterPro" id="IPR022353">
    <property type="entry name" value="Insulin_CS"/>
</dbReference>
<dbReference type="Proteomes" id="UP001626550">
    <property type="component" value="Unassembled WGS sequence"/>
</dbReference>
<dbReference type="EMBL" id="JBJKFK010002623">
    <property type="protein sequence ID" value="KAL3310838.1"/>
    <property type="molecule type" value="Genomic_DNA"/>
</dbReference>
<dbReference type="PROSITE" id="PS00262">
    <property type="entry name" value="INSULIN"/>
    <property type="match status" value="1"/>
</dbReference>
<dbReference type="AlphaFoldDB" id="A0ABD2PTQ5"/>
<sequence length="129" mass="14593">MIVNHYYVLCTLLNLCSPTEETDNKANSISMVIVDPPQFYCGMRLLLAVQQNCEEKNMTIHNPYLESYQRGDHIITGASSPGAVRKRRAILQHPCVYAELQEEGNDLMLDCCCKGCTKKQLDSYCESQP</sequence>
<evidence type="ECO:0000313" key="3">
    <source>
        <dbReference type="Proteomes" id="UP001626550"/>
    </source>
</evidence>
<name>A0ABD2PTQ5_9PLAT</name>
<dbReference type="Gene3D" id="1.10.100.10">
    <property type="entry name" value="Insulin-like"/>
    <property type="match status" value="1"/>
</dbReference>
<evidence type="ECO:0000256" key="1">
    <source>
        <dbReference type="ARBA" id="ARBA00009034"/>
    </source>
</evidence>
<keyword evidence="3" id="KW-1185">Reference proteome</keyword>
<gene>
    <name evidence="2" type="ORF">Ciccas_010593</name>
</gene>